<reference evidence="1" key="1">
    <citation type="submission" date="2021-06" db="EMBL/GenBank/DDBJ databases">
        <authorList>
            <person name="Kallberg Y."/>
            <person name="Tangrot J."/>
            <person name="Rosling A."/>
        </authorList>
    </citation>
    <scope>NUCLEOTIDE SEQUENCE</scope>
    <source>
        <strain evidence="1">UK204</strain>
    </source>
</reference>
<evidence type="ECO:0000313" key="2">
    <source>
        <dbReference type="Proteomes" id="UP000789570"/>
    </source>
</evidence>
<accession>A0A9N9NS36</accession>
<sequence length="92" mass="10724">VESCEHFMGSDSFTGNFIFHLATHQITEESHNRKINDIQNKSQLSQLHNQLISLGNDEEFIEFVHELDPNYQFLSDKTILQLLAESYNQIKN</sequence>
<feature type="non-terminal residue" evidence="1">
    <location>
        <position position="92"/>
    </location>
</feature>
<comment type="caution">
    <text evidence="1">The sequence shown here is derived from an EMBL/GenBank/DDBJ whole genome shotgun (WGS) entry which is preliminary data.</text>
</comment>
<name>A0A9N9NS36_9GLOM</name>
<feature type="non-terminal residue" evidence="1">
    <location>
        <position position="1"/>
    </location>
</feature>
<organism evidence="1 2">
    <name type="scientific">Funneliformis caledonium</name>
    <dbReference type="NCBI Taxonomy" id="1117310"/>
    <lineage>
        <taxon>Eukaryota</taxon>
        <taxon>Fungi</taxon>
        <taxon>Fungi incertae sedis</taxon>
        <taxon>Mucoromycota</taxon>
        <taxon>Glomeromycotina</taxon>
        <taxon>Glomeromycetes</taxon>
        <taxon>Glomerales</taxon>
        <taxon>Glomeraceae</taxon>
        <taxon>Funneliformis</taxon>
    </lineage>
</organism>
<proteinExistence type="predicted"/>
<dbReference type="AlphaFoldDB" id="A0A9N9NS36"/>
<dbReference type="Proteomes" id="UP000789570">
    <property type="component" value="Unassembled WGS sequence"/>
</dbReference>
<dbReference type="OrthoDB" id="2440590at2759"/>
<gene>
    <name evidence="1" type="ORF">FCALED_LOCUS16786</name>
</gene>
<protein>
    <submittedName>
        <fullName evidence="1">2443_t:CDS:1</fullName>
    </submittedName>
</protein>
<keyword evidence="2" id="KW-1185">Reference proteome</keyword>
<dbReference type="EMBL" id="CAJVPQ010021596">
    <property type="protein sequence ID" value="CAG8758747.1"/>
    <property type="molecule type" value="Genomic_DNA"/>
</dbReference>
<evidence type="ECO:0000313" key="1">
    <source>
        <dbReference type="EMBL" id="CAG8758747.1"/>
    </source>
</evidence>